<sequence>MGTAATTARAGNGLTPKVRKTWLLLHVVSSVGWLGVTIGMLVLAVAAFDAPQLYQAMELLGDLVVLPLALSALVTGVVLSLGTRWGLVKHRWVLVKFVLTVVAVVATTFSLRSGLHEAADGVVGTAGGDVLAAACVSSVLYAVNTALSVFKPWGRTRWG</sequence>
<feature type="transmembrane region" description="Helical" evidence="1">
    <location>
        <begin position="60"/>
        <end position="81"/>
    </location>
</feature>
<evidence type="ECO:0000256" key="1">
    <source>
        <dbReference type="SAM" id="Phobius"/>
    </source>
</evidence>
<comment type="caution">
    <text evidence="2">The sequence shown here is derived from an EMBL/GenBank/DDBJ whole genome shotgun (WGS) entry which is preliminary data.</text>
</comment>
<dbReference type="Proteomes" id="UP000268727">
    <property type="component" value="Unassembled WGS sequence"/>
</dbReference>
<feature type="transmembrane region" description="Helical" evidence="1">
    <location>
        <begin position="131"/>
        <end position="150"/>
    </location>
</feature>
<organism evidence="2 3">
    <name type="scientific">Saccharothrix texasensis</name>
    <dbReference type="NCBI Taxonomy" id="103734"/>
    <lineage>
        <taxon>Bacteria</taxon>
        <taxon>Bacillati</taxon>
        <taxon>Actinomycetota</taxon>
        <taxon>Actinomycetes</taxon>
        <taxon>Pseudonocardiales</taxon>
        <taxon>Pseudonocardiaceae</taxon>
        <taxon>Saccharothrix</taxon>
    </lineage>
</organism>
<reference evidence="2 3" key="1">
    <citation type="submission" date="2018-11" db="EMBL/GenBank/DDBJ databases">
        <title>Sequencing the genomes of 1000 actinobacteria strains.</title>
        <authorList>
            <person name="Klenk H.-P."/>
        </authorList>
    </citation>
    <scope>NUCLEOTIDE SEQUENCE [LARGE SCALE GENOMIC DNA]</scope>
    <source>
        <strain evidence="2 3">DSM 44231</strain>
    </source>
</reference>
<dbReference type="AlphaFoldDB" id="A0A3N1HEW7"/>
<evidence type="ECO:0008006" key="4">
    <source>
        <dbReference type="Google" id="ProtNLM"/>
    </source>
</evidence>
<feature type="transmembrane region" description="Helical" evidence="1">
    <location>
        <begin position="93"/>
        <end position="111"/>
    </location>
</feature>
<protein>
    <recommendedName>
        <fullName evidence="4">DUF2269 domain-containing protein</fullName>
    </recommendedName>
</protein>
<proteinExistence type="predicted"/>
<evidence type="ECO:0000313" key="2">
    <source>
        <dbReference type="EMBL" id="ROP41054.1"/>
    </source>
</evidence>
<gene>
    <name evidence="2" type="ORF">EDD40_6477</name>
</gene>
<keyword evidence="1" id="KW-0812">Transmembrane</keyword>
<keyword evidence="3" id="KW-1185">Reference proteome</keyword>
<keyword evidence="1" id="KW-0472">Membrane</keyword>
<dbReference type="OrthoDB" id="8082651at2"/>
<dbReference type="RefSeq" id="WP_123746244.1">
    <property type="nucleotide sequence ID" value="NZ_RJKM01000001.1"/>
</dbReference>
<accession>A0A3N1HEW7</accession>
<dbReference type="EMBL" id="RJKM01000001">
    <property type="protein sequence ID" value="ROP41054.1"/>
    <property type="molecule type" value="Genomic_DNA"/>
</dbReference>
<evidence type="ECO:0000313" key="3">
    <source>
        <dbReference type="Proteomes" id="UP000268727"/>
    </source>
</evidence>
<keyword evidence="1" id="KW-1133">Transmembrane helix</keyword>
<feature type="transmembrane region" description="Helical" evidence="1">
    <location>
        <begin position="21"/>
        <end position="48"/>
    </location>
</feature>
<name>A0A3N1HEW7_9PSEU</name>